<dbReference type="HOGENOM" id="CLU_1797591_0_0_1"/>
<feature type="compositionally biased region" description="Basic and acidic residues" evidence="1">
    <location>
        <begin position="73"/>
        <end position="99"/>
    </location>
</feature>
<gene>
    <name evidence="2" type="ORF">SBOR_3966</name>
</gene>
<keyword evidence="3" id="KW-1185">Reference proteome</keyword>
<comment type="caution">
    <text evidence="2">The sequence shown here is derived from an EMBL/GenBank/DDBJ whole genome shotgun (WGS) entry which is preliminary data.</text>
</comment>
<sequence length="144" mass="16207">MCRINYITYACLEYCDTGTQTKREHCDIFLAMKEPKDNKCSDKNGGKSTFQLLQLKQRCRACVSKAVAAKVAERKEREEREKDAERRGERGEVLRQLRLEEDEDQGLTPKVSQNPFAGAGVSSVEGTPKLLVESQGDLGLGIYF</sequence>
<dbReference type="OrthoDB" id="3556485at2759"/>
<evidence type="ECO:0000313" key="2">
    <source>
        <dbReference type="EMBL" id="ESZ95665.1"/>
    </source>
</evidence>
<organism evidence="2 3">
    <name type="scientific">Sclerotinia borealis (strain F-4128)</name>
    <dbReference type="NCBI Taxonomy" id="1432307"/>
    <lineage>
        <taxon>Eukaryota</taxon>
        <taxon>Fungi</taxon>
        <taxon>Dikarya</taxon>
        <taxon>Ascomycota</taxon>
        <taxon>Pezizomycotina</taxon>
        <taxon>Leotiomycetes</taxon>
        <taxon>Helotiales</taxon>
        <taxon>Sclerotiniaceae</taxon>
        <taxon>Sclerotinia</taxon>
    </lineage>
</organism>
<evidence type="ECO:0000256" key="1">
    <source>
        <dbReference type="SAM" id="MobiDB-lite"/>
    </source>
</evidence>
<dbReference type="EMBL" id="AYSA01000173">
    <property type="protein sequence ID" value="ESZ95665.1"/>
    <property type="molecule type" value="Genomic_DNA"/>
</dbReference>
<evidence type="ECO:0000313" key="3">
    <source>
        <dbReference type="Proteomes" id="UP000019487"/>
    </source>
</evidence>
<accession>W9CMB1</accession>
<reference evidence="2 3" key="1">
    <citation type="journal article" date="2014" name="Genome Announc.">
        <title>Draft genome sequence of Sclerotinia borealis, a psychrophilic plant pathogenic fungus.</title>
        <authorList>
            <person name="Mardanov A.V."/>
            <person name="Beletsky A.V."/>
            <person name="Kadnikov V.V."/>
            <person name="Ignatov A.N."/>
            <person name="Ravin N.V."/>
        </authorList>
    </citation>
    <scope>NUCLEOTIDE SEQUENCE [LARGE SCALE GENOMIC DNA]</scope>
    <source>
        <strain evidence="3">F-4157</strain>
    </source>
</reference>
<protein>
    <submittedName>
        <fullName evidence="2">Uncharacterized protein</fullName>
    </submittedName>
</protein>
<feature type="region of interest" description="Disordered" evidence="1">
    <location>
        <begin position="73"/>
        <end position="127"/>
    </location>
</feature>
<dbReference type="AlphaFoldDB" id="W9CMB1"/>
<name>W9CMB1_SCLBF</name>
<proteinExistence type="predicted"/>
<dbReference type="Proteomes" id="UP000019487">
    <property type="component" value="Unassembled WGS sequence"/>
</dbReference>